<organism evidence="2 3">
    <name type="scientific">Aurantimonas endophytica</name>
    <dbReference type="NCBI Taxonomy" id="1522175"/>
    <lineage>
        <taxon>Bacteria</taxon>
        <taxon>Pseudomonadati</taxon>
        <taxon>Pseudomonadota</taxon>
        <taxon>Alphaproteobacteria</taxon>
        <taxon>Hyphomicrobiales</taxon>
        <taxon>Aurantimonadaceae</taxon>
        <taxon>Aurantimonas</taxon>
    </lineage>
</organism>
<dbReference type="EMBL" id="JACIEM010000001">
    <property type="protein sequence ID" value="MBB4002506.1"/>
    <property type="molecule type" value="Genomic_DNA"/>
</dbReference>
<evidence type="ECO:0000256" key="1">
    <source>
        <dbReference type="SAM" id="MobiDB-lite"/>
    </source>
</evidence>
<name>A0A7W6HCG2_9HYPH</name>
<gene>
    <name evidence="2" type="ORF">GGR03_001553</name>
</gene>
<protein>
    <submittedName>
        <fullName evidence="2">Uncharacterized protein</fullName>
    </submittedName>
</protein>
<comment type="caution">
    <text evidence="2">The sequence shown here is derived from an EMBL/GenBank/DDBJ whole genome shotgun (WGS) entry which is preliminary data.</text>
</comment>
<accession>A0A7W6HCG2</accession>
<proteinExistence type="predicted"/>
<evidence type="ECO:0000313" key="3">
    <source>
        <dbReference type="Proteomes" id="UP000588647"/>
    </source>
</evidence>
<reference evidence="2 3" key="1">
    <citation type="submission" date="2020-08" db="EMBL/GenBank/DDBJ databases">
        <title>Genomic Encyclopedia of Type Strains, Phase IV (KMG-IV): sequencing the most valuable type-strain genomes for metagenomic binning, comparative biology and taxonomic classification.</title>
        <authorList>
            <person name="Goeker M."/>
        </authorList>
    </citation>
    <scope>NUCLEOTIDE SEQUENCE [LARGE SCALE GENOMIC DNA]</scope>
    <source>
        <strain evidence="2 3">DSM 103570</strain>
    </source>
</reference>
<dbReference type="Proteomes" id="UP000588647">
    <property type="component" value="Unassembled WGS sequence"/>
</dbReference>
<evidence type="ECO:0000313" key="2">
    <source>
        <dbReference type="EMBL" id="MBB4002506.1"/>
    </source>
</evidence>
<keyword evidence="3" id="KW-1185">Reference proteome</keyword>
<sequence length="55" mass="5862">MAKFRTSASPAGRLAPANVSRVQRLASRTTTQMKTIGRGGAAPATHADSESWEEF</sequence>
<dbReference type="AlphaFoldDB" id="A0A7W6HCG2"/>
<feature type="region of interest" description="Disordered" evidence="1">
    <location>
        <begin position="1"/>
        <end position="55"/>
    </location>
</feature>